<accession>A0ACB6ZDQ8</accession>
<organism evidence="1 2">
    <name type="scientific">Thelephora ganbajun</name>
    <name type="common">Ganba fungus</name>
    <dbReference type="NCBI Taxonomy" id="370292"/>
    <lineage>
        <taxon>Eukaryota</taxon>
        <taxon>Fungi</taxon>
        <taxon>Dikarya</taxon>
        <taxon>Basidiomycota</taxon>
        <taxon>Agaricomycotina</taxon>
        <taxon>Agaricomycetes</taxon>
        <taxon>Thelephorales</taxon>
        <taxon>Thelephoraceae</taxon>
        <taxon>Thelephora</taxon>
    </lineage>
</organism>
<name>A0ACB6ZDQ8_THEGA</name>
<reference evidence="1" key="1">
    <citation type="submission" date="2019-10" db="EMBL/GenBank/DDBJ databases">
        <authorList>
            <consortium name="DOE Joint Genome Institute"/>
            <person name="Kuo A."/>
            <person name="Miyauchi S."/>
            <person name="Kiss E."/>
            <person name="Drula E."/>
            <person name="Kohler A."/>
            <person name="Sanchez-Garcia M."/>
            <person name="Andreopoulos B."/>
            <person name="Barry K.W."/>
            <person name="Bonito G."/>
            <person name="Buee M."/>
            <person name="Carver A."/>
            <person name="Chen C."/>
            <person name="Cichocki N."/>
            <person name="Clum A."/>
            <person name="Culley D."/>
            <person name="Crous P.W."/>
            <person name="Fauchery L."/>
            <person name="Girlanda M."/>
            <person name="Hayes R."/>
            <person name="Keri Z."/>
            <person name="Labutti K."/>
            <person name="Lipzen A."/>
            <person name="Lombard V."/>
            <person name="Magnuson J."/>
            <person name="Maillard F."/>
            <person name="Morin E."/>
            <person name="Murat C."/>
            <person name="Nolan M."/>
            <person name="Ohm R."/>
            <person name="Pangilinan J."/>
            <person name="Pereira M."/>
            <person name="Perotto S."/>
            <person name="Peter M."/>
            <person name="Riley R."/>
            <person name="Sitrit Y."/>
            <person name="Stielow B."/>
            <person name="Szollosi G."/>
            <person name="Zifcakova L."/>
            <person name="Stursova M."/>
            <person name="Spatafora J.W."/>
            <person name="Tedersoo L."/>
            <person name="Vaario L.-M."/>
            <person name="Yamada A."/>
            <person name="Yan M."/>
            <person name="Wang P."/>
            <person name="Xu J."/>
            <person name="Bruns T."/>
            <person name="Baldrian P."/>
            <person name="Vilgalys R."/>
            <person name="Henrissat B."/>
            <person name="Grigoriev I.V."/>
            <person name="Hibbett D."/>
            <person name="Nagy L.G."/>
            <person name="Martin F.M."/>
        </authorList>
    </citation>
    <scope>NUCLEOTIDE SEQUENCE</scope>
    <source>
        <strain evidence="1">P2</strain>
    </source>
</reference>
<gene>
    <name evidence="1" type="ORF">BDM02DRAFT_3188052</name>
</gene>
<dbReference type="Proteomes" id="UP000886501">
    <property type="component" value="Unassembled WGS sequence"/>
</dbReference>
<evidence type="ECO:0000313" key="2">
    <source>
        <dbReference type="Proteomes" id="UP000886501"/>
    </source>
</evidence>
<protein>
    <submittedName>
        <fullName evidence="1">Uncharacterized protein</fullName>
    </submittedName>
</protein>
<evidence type="ECO:0000313" key="1">
    <source>
        <dbReference type="EMBL" id="KAF9647311.1"/>
    </source>
</evidence>
<reference evidence="1" key="2">
    <citation type="journal article" date="2020" name="Nat. Commun.">
        <title>Large-scale genome sequencing of mycorrhizal fungi provides insights into the early evolution of symbiotic traits.</title>
        <authorList>
            <person name="Miyauchi S."/>
            <person name="Kiss E."/>
            <person name="Kuo A."/>
            <person name="Drula E."/>
            <person name="Kohler A."/>
            <person name="Sanchez-Garcia M."/>
            <person name="Morin E."/>
            <person name="Andreopoulos B."/>
            <person name="Barry K.W."/>
            <person name="Bonito G."/>
            <person name="Buee M."/>
            <person name="Carver A."/>
            <person name="Chen C."/>
            <person name="Cichocki N."/>
            <person name="Clum A."/>
            <person name="Culley D."/>
            <person name="Crous P.W."/>
            <person name="Fauchery L."/>
            <person name="Girlanda M."/>
            <person name="Hayes R.D."/>
            <person name="Keri Z."/>
            <person name="LaButti K."/>
            <person name="Lipzen A."/>
            <person name="Lombard V."/>
            <person name="Magnuson J."/>
            <person name="Maillard F."/>
            <person name="Murat C."/>
            <person name="Nolan M."/>
            <person name="Ohm R.A."/>
            <person name="Pangilinan J."/>
            <person name="Pereira M.F."/>
            <person name="Perotto S."/>
            <person name="Peter M."/>
            <person name="Pfister S."/>
            <person name="Riley R."/>
            <person name="Sitrit Y."/>
            <person name="Stielow J.B."/>
            <person name="Szollosi G."/>
            <person name="Zifcakova L."/>
            <person name="Stursova M."/>
            <person name="Spatafora J.W."/>
            <person name="Tedersoo L."/>
            <person name="Vaario L.M."/>
            <person name="Yamada A."/>
            <person name="Yan M."/>
            <person name="Wang P."/>
            <person name="Xu J."/>
            <person name="Bruns T."/>
            <person name="Baldrian P."/>
            <person name="Vilgalys R."/>
            <person name="Dunand C."/>
            <person name="Henrissat B."/>
            <person name="Grigoriev I.V."/>
            <person name="Hibbett D."/>
            <person name="Nagy L.G."/>
            <person name="Martin F.M."/>
        </authorList>
    </citation>
    <scope>NUCLEOTIDE SEQUENCE</scope>
    <source>
        <strain evidence="1">P2</strain>
    </source>
</reference>
<proteinExistence type="predicted"/>
<dbReference type="EMBL" id="MU118036">
    <property type="protein sequence ID" value="KAF9647311.1"/>
    <property type="molecule type" value="Genomic_DNA"/>
</dbReference>
<keyword evidence="2" id="KW-1185">Reference proteome</keyword>
<comment type="caution">
    <text evidence="1">The sequence shown here is derived from an EMBL/GenBank/DDBJ whole genome shotgun (WGS) entry which is preliminary data.</text>
</comment>
<sequence>MSTAIAVWSVVVNPGAKETVVPPPDIQIHVKGLSLGAELKDKDSRSSLKLSYEFAASPTDEEQEEEEEHEDGKVASMVTKEVILGSLTPGKIEQAAVDLILDQEDEYVFEVIGKNPIHIIGNYIRDSNLPWSDGEDESDNEDAFHLGEVSSDVEIDPAELDGIGSDEDELEDDSARFEEVVEEPKGKKRTADKMDADEKSPHPTKVQKKAAKKQKGENGVAIPKEDSVKETKEEKKKEKKEKEEKKEKKKEGKAAGDVKGLEGGVQIRDVKAGNGPGAQKGQSVKMRYIGKLTDGKVFDSNTKGKPFAFRLGAGEVIKGWDVGIVGMKAGGERELTIPAPMAYGKRKMSDIPPNSTLKFEVKLLSIN</sequence>